<sequence>MEKMMLGKTGLEVTRTSFGALPIQRIPLKDAAYLLRKAYDCGINYFDTARAYSDSEEKIGAGLGDVRERIVISTKSHSSTPQELREHVETSLSKMKTNYVDILQFHNPKKVFLPGGDDGMYDELLRLKDEGKVRFIGYTNHSLARAKEAAKSGFYDTVQFPLNHLSSQGDMDLARLCEDLGVGFIAMKGMSGGLITDARLPFAFLRQFKGVVPIWGIQKEEELNQFVELEKAPPRLEELSSLIDRDRKELAGDFCRSCGYCLPCPVGIDIPQAARMSLLLGRAPWEPFTTQEWRDKMEQVDKCLRCNHCSNRCPYGLDTPELIRKNLIFYRNFLKEKGL</sequence>
<dbReference type="GO" id="GO:0051536">
    <property type="term" value="F:iron-sulfur cluster binding"/>
    <property type="evidence" value="ECO:0007669"/>
    <property type="project" value="UniProtKB-KW"/>
</dbReference>
<evidence type="ECO:0000313" key="6">
    <source>
        <dbReference type="Proteomes" id="UP000193355"/>
    </source>
</evidence>
<dbReference type="PRINTS" id="PR00069">
    <property type="entry name" value="ALDKETRDTASE"/>
</dbReference>
<dbReference type="InterPro" id="IPR020471">
    <property type="entry name" value="AKR"/>
</dbReference>
<dbReference type="Proteomes" id="UP000193355">
    <property type="component" value="Unassembled WGS sequence"/>
</dbReference>
<protein>
    <submittedName>
        <fullName evidence="5">Predicted oxidoreductase</fullName>
    </submittedName>
</protein>
<dbReference type="InterPro" id="IPR023210">
    <property type="entry name" value="NADP_OxRdtase_dom"/>
</dbReference>
<keyword evidence="2" id="KW-0408">Iron</keyword>
<reference evidence="6" key="1">
    <citation type="submission" date="2017-04" db="EMBL/GenBank/DDBJ databases">
        <authorList>
            <person name="Varghese N."/>
            <person name="Submissions S."/>
        </authorList>
    </citation>
    <scope>NUCLEOTIDE SEQUENCE [LARGE SCALE GENOMIC DNA]</scope>
    <source>
        <strain evidence="6">USBA 82</strain>
    </source>
</reference>
<accession>A0A1X7ICR7</accession>
<name>A0A1X7ICR7_9BACT</name>
<dbReference type="GO" id="GO:0046872">
    <property type="term" value="F:metal ion binding"/>
    <property type="evidence" value="ECO:0007669"/>
    <property type="project" value="UniProtKB-KW"/>
</dbReference>
<dbReference type="SUPFAM" id="SSF51430">
    <property type="entry name" value="NAD(P)-linked oxidoreductase"/>
    <property type="match status" value="1"/>
</dbReference>
<dbReference type="OrthoDB" id="9773828at2"/>
<evidence type="ECO:0000313" key="5">
    <source>
        <dbReference type="EMBL" id="SMG11951.1"/>
    </source>
</evidence>
<dbReference type="STRING" id="561720.SAMN06275492_101308"/>
<keyword evidence="1" id="KW-0479">Metal-binding</keyword>
<gene>
    <name evidence="5" type="ORF">SAMN06275492_101308</name>
</gene>
<dbReference type="EMBL" id="FXBB01000001">
    <property type="protein sequence ID" value="SMG11951.1"/>
    <property type="molecule type" value="Genomic_DNA"/>
</dbReference>
<dbReference type="Pfam" id="PF00248">
    <property type="entry name" value="Aldo_ket_red"/>
    <property type="match status" value="1"/>
</dbReference>
<dbReference type="InterPro" id="IPR036812">
    <property type="entry name" value="NAD(P)_OxRdtase_dom_sf"/>
</dbReference>
<dbReference type="PANTHER" id="PTHR43312:SF1">
    <property type="entry name" value="NADP-DEPENDENT OXIDOREDUCTASE DOMAIN-CONTAINING PROTEIN"/>
    <property type="match status" value="1"/>
</dbReference>
<evidence type="ECO:0000256" key="1">
    <source>
        <dbReference type="ARBA" id="ARBA00022723"/>
    </source>
</evidence>
<dbReference type="InterPro" id="IPR017896">
    <property type="entry name" value="4Fe4S_Fe-S-bd"/>
</dbReference>
<dbReference type="SUPFAM" id="SSF46548">
    <property type="entry name" value="alpha-helical ferredoxin"/>
    <property type="match status" value="1"/>
</dbReference>
<dbReference type="PROSITE" id="PS00198">
    <property type="entry name" value="4FE4S_FER_1"/>
    <property type="match status" value="1"/>
</dbReference>
<keyword evidence="6" id="KW-1185">Reference proteome</keyword>
<dbReference type="GO" id="GO:0016491">
    <property type="term" value="F:oxidoreductase activity"/>
    <property type="evidence" value="ECO:0007669"/>
    <property type="project" value="InterPro"/>
</dbReference>
<organism evidence="5 6">
    <name type="scientific">Dethiosulfovibrio salsuginis</name>
    <dbReference type="NCBI Taxonomy" id="561720"/>
    <lineage>
        <taxon>Bacteria</taxon>
        <taxon>Thermotogati</taxon>
        <taxon>Synergistota</taxon>
        <taxon>Synergistia</taxon>
        <taxon>Synergistales</taxon>
        <taxon>Dethiosulfovibrionaceae</taxon>
        <taxon>Dethiosulfovibrio</taxon>
    </lineage>
</organism>
<dbReference type="AlphaFoldDB" id="A0A1X7ICR7"/>
<dbReference type="CDD" id="cd19100">
    <property type="entry name" value="AKR_unchar"/>
    <property type="match status" value="1"/>
</dbReference>
<keyword evidence="3" id="KW-0411">Iron-sulfur</keyword>
<dbReference type="Pfam" id="PF13534">
    <property type="entry name" value="Fer4_17"/>
    <property type="match status" value="1"/>
</dbReference>
<dbReference type="PROSITE" id="PS51379">
    <property type="entry name" value="4FE4S_FER_2"/>
    <property type="match status" value="1"/>
</dbReference>
<evidence type="ECO:0000256" key="2">
    <source>
        <dbReference type="ARBA" id="ARBA00023004"/>
    </source>
</evidence>
<dbReference type="Gene3D" id="3.20.20.100">
    <property type="entry name" value="NADP-dependent oxidoreductase domain"/>
    <property type="match status" value="1"/>
</dbReference>
<proteinExistence type="predicted"/>
<dbReference type="PANTHER" id="PTHR43312">
    <property type="entry name" value="D-THREO-ALDOSE 1-DEHYDROGENASE"/>
    <property type="match status" value="1"/>
</dbReference>
<dbReference type="InterPro" id="IPR017900">
    <property type="entry name" value="4Fe4S_Fe_S_CS"/>
</dbReference>
<dbReference type="InterPro" id="IPR053135">
    <property type="entry name" value="AKR2_Oxidoreductase"/>
</dbReference>
<feature type="domain" description="4Fe-4S ferredoxin-type" evidence="4">
    <location>
        <begin position="293"/>
        <end position="325"/>
    </location>
</feature>
<evidence type="ECO:0000256" key="3">
    <source>
        <dbReference type="ARBA" id="ARBA00023014"/>
    </source>
</evidence>
<evidence type="ECO:0000259" key="4">
    <source>
        <dbReference type="PROSITE" id="PS51379"/>
    </source>
</evidence>